<accession>A0A4R5MLH1</accession>
<dbReference type="OrthoDB" id="1447122at2"/>
<evidence type="ECO:0000313" key="2">
    <source>
        <dbReference type="Proteomes" id="UP000295668"/>
    </source>
</evidence>
<keyword evidence="2" id="KW-1185">Reference proteome</keyword>
<dbReference type="EMBL" id="SJCY01000007">
    <property type="protein sequence ID" value="TDG35949.1"/>
    <property type="molecule type" value="Genomic_DNA"/>
</dbReference>
<organism evidence="1 2">
    <name type="scientific">Pedobacter changchengzhani</name>
    <dbReference type="NCBI Taxonomy" id="2529274"/>
    <lineage>
        <taxon>Bacteria</taxon>
        <taxon>Pseudomonadati</taxon>
        <taxon>Bacteroidota</taxon>
        <taxon>Sphingobacteriia</taxon>
        <taxon>Sphingobacteriales</taxon>
        <taxon>Sphingobacteriaceae</taxon>
        <taxon>Pedobacter</taxon>
    </lineage>
</organism>
<gene>
    <name evidence="1" type="ORF">EZJ43_11405</name>
</gene>
<dbReference type="AlphaFoldDB" id="A0A4R5MLH1"/>
<sequence length="87" mass="10092">MSRNEKLLSRLLSVPKDFTWDELISLLAYYDYKKIKSGKTGGSRRKFADAKKNIISLHEPHPSNVMKGYAIRDVIEYLKTHGHIKDE</sequence>
<evidence type="ECO:0000313" key="1">
    <source>
        <dbReference type="EMBL" id="TDG35949.1"/>
    </source>
</evidence>
<proteinExistence type="predicted"/>
<dbReference type="RefSeq" id="WP_133262839.1">
    <property type="nucleotide sequence ID" value="NZ_SJCY01000007.1"/>
</dbReference>
<name>A0A4R5MLH1_9SPHI</name>
<reference evidence="1 2" key="1">
    <citation type="submission" date="2019-02" db="EMBL/GenBank/DDBJ databases">
        <title>Pedobacter sp. nov., a novel speices isolated from soil of pinguins habitat in Antarcitica.</title>
        <authorList>
            <person name="He R.-H."/>
        </authorList>
    </citation>
    <scope>NUCLEOTIDE SEQUENCE [LARGE SCALE GENOMIC DNA]</scope>
    <source>
        <strain evidence="1 2">E01020</strain>
    </source>
</reference>
<dbReference type="Proteomes" id="UP000295668">
    <property type="component" value="Unassembled WGS sequence"/>
</dbReference>
<comment type="caution">
    <text evidence="1">The sequence shown here is derived from an EMBL/GenBank/DDBJ whole genome shotgun (WGS) entry which is preliminary data.</text>
</comment>
<protein>
    <submittedName>
        <fullName evidence="1">Type II toxin-antitoxin system HicA family toxin</fullName>
    </submittedName>
</protein>